<sequence length="183" mass="20652">MPPPSTPTGLSRISNLTPLNGSIFIPKVFLFALIVATCIRLAVLHCTRRKRKKIEASQIIQEKARIRNQVIPSHDPKQYQNPEPQPDHIQPPPSFRPIYPWISPPQLLPGPYDPRMYPLPTIRRHSYHSPLSESEAETNSISYTRRVSTNSIPARHSTFQGTVTTSSNGSIGWRRNQWVVSGG</sequence>
<accession>A0A9P4K2L3</accession>
<evidence type="ECO:0000256" key="1">
    <source>
        <dbReference type="SAM" id="MobiDB-lite"/>
    </source>
</evidence>
<evidence type="ECO:0000313" key="4">
    <source>
        <dbReference type="Proteomes" id="UP000800093"/>
    </source>
</evidence>
<keyword evidence="4" id="KW-1185">Reference proteome</keyword>
<organism evidence="3 4">
    <name type="scientific">Lojkania enalia</name>
    <dbReference type="NCBI Taxonomy" id="147567"/>
    <lineage>
        <taxon>Eukaryota</taxon>
        <taxon>Fungi</taxon>
        <taxon>Dikarya</taxon>
        <taxon>Ascomycota</taxon>
        <taxon>Pezizomycotina</taxon>
        <taxon>Dothideomycetes</taxon>
        <taxon>Pleosporomycetidae</taxon>
        <taxon>Pleosporales</taxon>
        <taxon>Pleosporales incertae sedis</taxon>
        <taxon>Lojkania</taxon>
    </lineage>
</organism>
<gene>
    <name evidence="3" type="ORF">CC78DRAFT_38306</name>
</gene>
<protein>
    <recommendedName>
        <fullName evidence="5">Transmembrane protein</fullName>
    </recommendedName>
</protein>
<name>A0A9P4K2L3_9PLEO</name>
<feature type="region of interest" description="Disordered" evidence="1">
    <location>
        <begin position="65"/>
        <end position="88"/>
    </location>
</feature>
<proteinExistence type="predicted"/>
<keyword evidence="2" id="KW-0812">Transmembrane</keyword>
<dbReference type="OrthoDB" id="3942886at2759"/>
<comment type="caution">
    <text evidence="3">The sequence shown here is derived from an EMBL/GenBank/DDBJ whole genome shotgun (WGS) entry which is preliminary data.</text>
</comment>
<feature type="transmembrane region" description="Helical" evidence="2">
    <location>
        <begin position="23"/>
        <end position="43"/>
    </location>
</feature>
<reference evidence="4" key="1">
    <citation type="journal article" date="2020" name="Stud. Mycol.">
        <title>101 Dothideomycetes genomes: A test case for predicting lifestyles and emergence of pathogens.</title>
        <authorList>
            <person name="Haridas S."/>
            <person name="Albert R."/>
            <person name="Binder M."/>
            <person name="Bloem J."/>
            <person name="LaButti K."/>
            <person name="Salamov A."/>
            <person name="Andreopoulos B."/>
            <person name="Baker S."/>
            <person name="Barry K."/>
            <person name="Bills G."/>
            <person name="Bluhm B."/>
            <person name="Cannon C."/>
            <person name="Castanera R."/>
            <person name="Culley D."/>
            <person name="Daum C."/>
            <person name="Ezra D."/>
            <person name="Gonzalez J."/>
            <person name="Henrissat B."/>
            <person name="Kuo A."/>
            <person name="Liang C."/>
            <person name="Lipzen A."/>
            <person name="Lutzoni F."/>
            <person name="Magnuson J."/>
            <person name="Mondo S."/>
            <person name="Nolan M."/>
            <person name="Ohm R."/>
            <person name="Pangilinan J."/>
            <person name="Park H.-J."/>
            <person name="Ramirez L."/>
            <person name="Alfaro M."/>
            <person name="Sun H."/>
            <person name="Tritt A."/>
            <person name="Yoshinaga Y."/>
            <person name="Zwiers L.-H."/>
            <person name="Turgeon B."/>
            <person name="Goodwin S."/>
            <person name="Spatafora J."/>
            <person name="Crous P."/>
            <person name="Grigoriev I."/>
        </authorList>
    </citation>
    <scope>NUCLEOTIDE SEQUENCE [LARGE SCALE GENOMIC DNA]</scope>
    <source>
        <strain evidence="4">CBS 304.66</strain>
    </source>
</reference>
<keyword evidence="2" id="KW-0472">Membrane</keyword>
<evidence type="ECO:0008006" key="5">
    <source>
        <dbReference type="Google" id="ProtNLM"/>
    </source>
</evidence>
<dbReference type="AlphaFoldDB" id="A0A9P4K2L3"/>
<keyword evidence="2" id="KW-1133">Transmembrane helix</keyword>
<evidence type="ECO:0000256" key="2">
    <source>
        <dbReference type="SAM" id="Phobius"/>
    </source>
</evidence>
<dbReference type="EMBL" id="ML986688">
    <property type="protein sequence ID" value="KAF2260162.1"/>
    <property type="molecule type" value="Genomic_DNA"/>
</dbReference>
<evidence type="ECO:0000313" key="3">
    <source>
        <dbReference type="EMBL" id="KAF2260162.1"/>
    </source>
</evidence>
<dbReference type="Proteomes" id="UP000800093">
    <property type="component" value="Unassembled WGS sequence"/>
</dbReference>